<dbReference type="GO" id="GO:0003677">
    <property type="term" value="F:DNA binding"/>
    <property type="evidence" value="ECO:0007669"/>
    <property type="project" value="UniProtKB-KW"/>
</dbReference>
<proteinExistence type="inferred from homology"/>
<dbReference type="InterPro" id="IPR036388">
    <property type="entry name" value="WH-like_DNA-bd_sf"/>
</dbReference>
<accession>A0A2M8PX12</accession>
<dbReference type="Gene3D" id="1.10.1740.10">
    <property type="match status" value="1"/>
</dbReference>
<dbReference type="GO" id="GO:0016987">
    <property type="term" value="F:sigma factor activity"/>
    <property type="evidence" value="ECO:0007669"/>
    <property type="project" value="UniProtKB-KW"/>
</dbReference>
<dbReference type="NCBIfam" id="TIGR02937">
    <property type="entry name" value="sigma70-ECF"/>
    <property type="match status" value="1"/>
</dbReference>
<evidence type="ECO:0000256" key="4">
    <source>
        <dbReference type="ARBA" id="ARBA00023125"/>
    </source>
</evidence>
<dbReference type="PANTHER" id="PTHR43133">
    <property type="entry name" value="RNA POLYMERASE ECF-TYPE SIGMA FACTO"/>
    <property type="match status" value="1"/>
</dbReference>
<comment type="caution">
    <text evidence="9">The sequence shown here is derived from an EMBL/GenBank/DDBJ whole genome shotgun (WGS) entry which is preliminary data.</text>
</comment>
<organism evidence="9 12">
    <name type="scientific">Candidatus Thermofonsia Clade 1 bacterium</name>
    <dbReference type="NCBI Taxonomy" id="2364210"/>
    <lineage>
        <taxon>Bacteria</taxon>
        <taxon>Bacillati</taxon>
        <taxon>Chloroflexota</taxon>
        <taxon>Candidatus Thermofontia</taxon>
        <taxon>Candidatus Thermofonsia Clade 1</taxon>
    </lineage>
</organism>
<dbReference type="InterPro" id="IPR013324">
    <property type="entry name" value="RNA_pol_sigma_r3/r4-like"/>
</dbReference>
<reference evidence="11 12" key="1">
    <citation type="submission" date="2017-11" db="EMBL/GenBank/DDBJ databases">
        <title>Evolution of Phototrophy in the Chloroflexi Phylum Driven by Horizontal Gene Transfer.</title>
        <authorList>
            <person name="Ward L.M."/>
            <person name="Hemp J."/>
            <person name="Shih P.M."/>
            <person name="Mcglynn S.E."/>
            <person name="Fischer W."/>
        </authorList>
    </citation>
    <scope>NUCLEOTIDE SEQUENCE [LARGE SCALE GENOMIC DNA]</scope>
    <source>
        <strain evidence="10">CP1_1M</strain>
        <strain evidence="9">JP3_13</strain>
    </source>
</reference>
<protein>
    <recommendedName>
        <fullName evidence="6">RNA polymerase sigma factor</fullName>
    </recommendedName>
</protein>
<dbReference type="PROSITE" id="PS01063">
    <property type="entry name" value="SIGMA70_ECF"/>
    <property type="match status" value="1"/>
</dbReference>
<dbReference type="GO" id="GO:0006352">
    <property type="term" value="P:DNA-templated transcription initiation"/>
    <property type="evidence" value="ECO:0007669"/>
    <property type="project" value="InterPro"/>
</dbReference>
<dbReference type="SUPFAM" id="SSF88946">
    <property type="entry name" value="Sigma2 domain of RNA polymerase sigma factors"/>
    <property type="match status" value="1"/>
</dbReference>
<dbReference type="SUPFAM" id="SSF88659">
    <property type="entry name" value="Sigma3 and sigma4 domains of RNA polymerase sigma factors"/>
    <property type="match status" value="1"/>
</dbReference>
<comment type="similarity">
    <text evidence="1 6">Belongs to the sigma-70 factor family. ECF subfamily.</text>
</comment>
<name>A0A2M8PC06_9CHLR</name>
<keyword evidence="3 6" id="KW-0731">Sigma factor</keyword>
<accession>A0A2M8PC06</accession>
<dbReference type="InterPro" id="IPR013325">
    <property type="entry name" value="RNA_pol_sigma_r2"/>
</dbReference>
<feature type="domain" description="RNA polymerase sigma-70 region 2" evidence="7">
    <location>
        <begin position="36"/>
        <end position="103"/>
    </location>
</feature>
<dbReference type="InterPro" id="IPR014284">
    <property type="entry name" value="RNA_pol_sigma-70_dom"/>
</dbReference>
<dbReference type="PANTHER" id="PTHR43133:SF8">
    <property type="entry name" value="RNA POLYMERASE SIGMA FACTOR HI_1459-RELATED"/>
    <property type="match status" value="1"/>
</dbReference>
<evidence type="ECO:0000259" key="7">
    <source>
        <dbReference type="Pfam" id="PF04542"/>
    </source>
</evidence>
<evidence type="ECO:0000256" key="3">
    <source>
        <dbReference type="ARBA" id="ARBA00023082"/>
    </source>
</evidence>
<dbReference type="InterPro" id="IPR000838">
    <property type="entry name" value="RNA_pol_sigma70_ECF_CS"/>
</dbReference>
<dbReference type="InterPro" id="IPR039425">
    <property type="entry name" value="RNA_pol_sigma-70-like"/>
</dbReference>
<dbReference type="InterPro" id="IPR007627">
    <property type="entry name" value="RNA_pol_sigma70_r2"/>
</dbReference>
<keyword evidence="5 6" id="KW-0804">Transcription</keyword>
<evidence type="ECO:0000313" key="9">
    <source>
        <dbReference type="EMBL" id="PJF35087.1"/>
    </source>
</evidence>
<sequence length="208" mass="23471">MAKQMAYSARDPNEEAQFQSLIARCKEGDQAAHEALYNAVAGDVYRLAYSLLLHPQDSEDVVQEVMVYVFRSLHQFDPQRGSFRTWLYTITVSRCRNARRRKWLPTVALSSLIGMKGEPRAPSAQSPEVAVAWRNACESLERALGALSPRLREAIVLRYGQGLTYREMAEVLNCPQKTAESRVRLAHEALRSILNDVEIGLLEEFSSA</sequence>
<evidence type="ECO:0000256" key="2">
    <source>
        <dbReference type="ARBA" id="ARBA00023015"/>
    </source>
</evidence>
<evidence type="ECO:0000313" key="12">
    <source>
        <dbReference type="Proteomes" id="UP000229681"/>
    </source>
</evidence>
<dbReference type="Proteomes" id="UP000228947">
    <property type="component" value="Unassembled WGS sequence"/>
</dbReference>
<dbReference type="InterPro" id="IPR013249">
    <property type="entry name" value="RNA_pol_sigma70_r4_t2"/>
</dbReference>
<evidence type="ECO:0000256" key="6">
    <source>
        <dbReference type="RuleBase" id="RU000716"/>
    </source>
</evidence>
<dbReference type="Gene3D" id="1.10.10.10">
    <property type="entry name" value="Winged helix-like DNA-binding domain superfamily/Winged helix DNA-binding domain"/>
    <property type="match status" value="1"/>
</dbReference>
<evidence type="ECO:0000313" key="10">
    <source>
        <dbReference type="EMBL" id="PJF42059.1"/>
    </source>
</evidence>
<evidence type="ECO:0000256" key="1">
    <source>
        <dbReference type="ARBA" id="ARBA00010641"/>
    </source>
</evidence>
<dbReference type="Pfam" id="PF08281">
    <property type="entry name" value="Sigma70_r4_2"/>
    <property type="match status" value="1"/>
</dbReference>
<dbReference type="EMBL" id="PGTL01000036">
    <property type="protein sequence ID" value="PJF42059.1"/>
    <property type="molecule type" value="Genomic_DNA"/>
</dbReference>
<gene>
    <name evidence="9" type="ORF">CUN49_12345</name>
    <name evidence="10" type="ORF">CUN50_05540</name>
</gene>
<dbReference type="CDD" id="cd06171">
    <property type="entry name" value="Sigma70_r4"/>
    <property type="match status" value="1"/>
</dbReference>
<feature type="domain" description="RNA polymerase sigma factor 70 region 4 type 2" evidence="8">
    <location>
        <begin position="138"/>
        <end position="186"/>
    </location>
</feature>
<keyword evidence="2 6" id="KW-0805">Transcription regulation</keyword>
<dbReference type="Proteomes" id="UP000229681">
    <property type="component" value="Unassembled WGS sequence"/>
</dbReference>
<dbReference type="Pfam" id="PF04542">
    <property type="entry name" value="Sigma70_r2"/>
    <property type="match status" value="1"/>
</dbReference>
<dbReference type="EMBL" id="PGTM01000209">
    <property type="protein sequence ID" value="PJF35087.1"/>
    <property type="molecule type" value="Genomic_DNA"/>
</dbReference>
<evidence type="ECO:0000313" key="11">
    <source>
        <dbReference type="Proteomes" id="UP000228947"/>
    </source>
</evidence>
<evidence type="ECO:0000256" key="5">
    <source>
        <dbReference type="ARBA" id="ARBA00023163"/>
    </source>
</evidence>
<dbReference type="GO" id="GO:0006950">
    <property type="term" value="P:response to stress"/>
    <property type="evidence" value="ECO:0007669"/>
    <property type="project" value="UniProtKB-ARBA"/>
</dbReference>
<keyword evidence="4 6" id="KW-0238">DNA-binding</keyword>
<evidence type="ECO:0000259" key="8">
    <source>
        <dbReference type="Pfam" id="PF08281"/>
    </source>
</evidence>
<dbReference type="AlphaFoldDB" id="A0A2M8PC06"/>